<protein>
    <recommendedName>
        <fullName evidence="3">TIR domain-containing protein</fullName>
    </recommendedName>
</protein>
<evidence type="ECO:0008006" key="3">
    <source>
        <dbReference type="Google" id="ProtNLM"/>
    </source>
</evidence>
<organism evidence="1 2">
    <name type="scientific">Duganella callida</name>
    <dbReference type="NCBI Taxonomy" id="2561932"/>
    <lineage>
        <taxon>Bacteria</taxon>
        <taxon>Pseudomonadati</taxon>
        <taxon>Pseudomonadota</taxon>
        <taxon>Betaproteobacteria</taxon>
        <taxon>Burkholderiales</taxon>
        <taxon>Oxalobacteraceae</taxon>
        <taxon>Telluria group</taxon>
        <taxon>Duganella</taxon>
    </lineage>
</organism>
<dbReference type="SUPFAM" id="SSF52309">
    <property type="entry name" value="N-(deoxy)ribosyltransferase-like"/>
    <property type="match status" value="1"/>
</dbReference>
<comment type="caution">
    <text evidence="1">The sequence shown here is derived from an EMBL/GenBank/DDBJ whole genome shotgun (WGS) entry which is preliminary data.</text>
</comment>
<reference evidence="1 2" key="1">
    <citation type="submission" date="2019-03" db="EMBL/GenBank/DDBJ databases">
        <title>Draft Genome Sequence of Duganella callidus sp. nov., a Novel Duganella Species Isolated from Cultivated Soil.</title>
        <authorList>
            <person name="Raths R."/>
            <person name="Peta V."/>
            <person name="Bucking H."/>
        </authorList>
    </citation>
    <scope>NUCLEOTIDE SEQUENCE [LARGE SCALE GENOMIC DNA]</scope>
    <source>
        <strain evidence="1 2">DN04</strain>
    </source>
</reference>
<evidence type="ECO:0000313" key="1">
    <source>
        <dbReference type="EMBL" id="TFW17556.1"/>
    </source>
</evidence>
<keyword evidence="2" id="KW-1185">Reference proteome</keyword>
<dbReference type="RefSeq" id="WP_167761395.1">
    <property type="nucleotide sequence ID" value="NZ_SPVG01000202.1"/>
</dbReference>
<sequence>MATCFVMQPFDGGQYDKRFKDVYAPAITAAGYEPYRVDQDPKVSVPIDSIETGIRNAVVCLADISEDNPNVWYELGFALATGKPVVMVCKEGRPKFPFDIQHRTIITYKTESTSDFDKLRDDIAAKITAFVEKDEMLEAMSEKDEVSPVAGLSPAELRVVAILAGSQNIDGYVAVFSAKSDAERAGVTDVGFNLGLRKLAAKKLVEYGTISDYNGNEYSGIALSEKGWQWIEDNETMFVLHRQPPRPKNGDLDDSIPF</sequence>
<dbReference type="AlphaFoldDB" id="A0A4Y9S7G9"/>
<gene>
    <name evidence="1" type="ORF">E4L98_20340</name>
</gene>
<dbReference type="Proteomes" id="UP000297729">
    <property type="component" value="Unassembled WGS sequence"/>
</dbReference>
<accession>A0A4Y9S7G9</accession>
<name>A0A4Y9S7G9_9BURK</name>
<dbReference type="EMBL" id="SPVG01000202">
    <property type="protein sequence ID" value="TFW17556.1"/>
    <property type="molecule type" value="Genomic_DNA"/>
</dbReference>
<dbReference type="Gene3D" id="3.40.50.450">
    <property type="match status" value="1"/>
</dbReference>
<proteinExistence type="predicted"/>
<evidence type="ECO:0000313" key="2">
    <source>
        <dbReference type="Proteomes" id="UP000297729"/>
    </source>
</evidence>